<organism evidence="7 8">
    <name type="scientific">Bombyx mandarina</name>
    <name type="common">Wild silk moth</name>
    <name type="synonym">Wild silkworm</name>
    <dbReference type="NCBI Taxonomy" id="7092"/>
    <lineage>
        <taxon>Eukaryota</taxon>
        <taxon>Metazoa</taxon>
        <taxon>Ecdysozoa</taxon>
        <taxon>Arthropoda</taxon>
        <taxon>Hexapoda</taxon>
        <taxon>Insecta</taxon>
        <taxon>Pterygota</taxon>
        <taxon>Neoptera</taxon>
        <taxon>Endopterygota</taxon>
        <taxon>Lepidoptera</taxon>
        <taxon>Glossata</taxon>
        <taxon>Ditrysia</taxon>
        <taxon>Bombycoidea</taxon>
        <taxon>Bombycidae</taxon>
        <taxon>Bombycinae</taxon>
        <taxon>Bombyx</taxon>
    </lineage>
</organism>
<dbReference type="GO" id="GO:0003985">
    <property type="term" value="F:acetyl-CoA C-acetyltransferase activity"/>
    <property type="evidence" value="ECO:0007669"/>
    <property type="project" value="TreeGrafter"/>
</dbReference>
<keyword evidence="3 4" id="KW-0012">Acyltransferase</keyword>
<keyword evidence="7" id="KW-1185">Reference proteome</keyword>
<evidence type="ECO:0000256" key="1">
    <source>
        <dbReference type="ARBA" id="ARBA00010982"/>
    </source>
</evidence>
<evidence type="ECO:0000259" key="5">
    <source>
        <dbReference type="Pfam" id="PF00108"/>
    </source>
</evidence>
<dbReference type="PROSITE" id="PS00098">
    <property type="entry name" value="THIOLASE_1"/>
    <property type="match status" value="1"/>
</dbReference>
<dbReference type="InterPro" id="IPR002155">
    <property type="entry name" value="Thiolase"/>
</dbReference>
<feature type="domain" description="Thiolase N-terminal" evidence="5">
    <location>
        <begin position="8"/>
        <end position="268"/>
    </location>
</feature>
<feature type="domain" description="Thiolase C-terminal" evidence="6">
    <location>
        <begin position="275"/>
        <end position="396"/>
    </location>
</feature>
<dbReference type="PIRSF" id="PIRSF000429">
    <property type="entry name" value="Ac-CoA_Ac_transf"/>
    <property type="match status" value="1"/>
</dbReference>
<sequence>MSLAGKGIFIIGAKRTPFCNYGGPLRDVQACHLFAAAAKDAIRAANIEASVIDQTVVGNVNYLSQCDGGKTPRYCGIYSGLPIERPALGVSKACGTGIQAVISGAVDIVFGTSNVCLSGGTEQMSSLPMLVRKLRFGTALGASYQFEDHIQREFLDSHTGRSLQRMAEETSKKYGIGRKNVDDYTVQSYDKWKEAVRSKLFINELTSLSVKIKKKDVLVEADQPCQLDVSVESLNALPALIDNGDVVTAGNSAAPADGAAALVLASEESVLTQNLKPLARLVGWTTVGVDPQDTAAGAIEAVRKLLIQHKYGVNDVDLFEINEVFASQALIAAIELKLDVSKLNVNGGALAFGNPVAATGARMIVHLVHELRRRNLKRAVAASSCGGGQGVAVLLENTG</sequence>
<dbReference type="InterPro" id="IPR020617">
    <property type="entry name" value="Thiolase_C"/>
</dbReference>
<dbReference type="GO" id="GO:0006635">
    <property type="term" value="P:fatty acid beta-oxidation"/>
    <property type="evidence" value="ECO:0007669"/>
    <property type="project" value="TreeGrafter"/>
</dbReference>
<evidence type="ECO:0000313" key="7">
    <source>
        <dbReference type="Proteomes" id="UP000504629"/>
    </source>
</evidence>
<proteinExistence type="inferred from homology"/>
<dbReference type="GO" id="GO:0005739">
    <property type="term" value="C:mitochondrion"/>
    <property type="evidence" value="ECO:0007669"/>
    <property type="project" value="TreeGrafter"/>
</dbReference>
<keyword evidence="2 4" id="KW-0808">Transferase</keyword>
<dbReference type="NCBIfam" id="TIGR01930">
    <property type="entry name" value="AcCoA-C-Actrans"/>
    <property type="match status" value="1"/>
</dbReference>
<dbReference type="PANTHER" id="PTHR18919">
    <property type="entry name" value="ACETYL-COA C-ACYLTRANSFERASE"/>
    <property type="match status" value="1"/>
</dbReference>
<comment type="similarity">
    <text evidence="1 4">Belongs to the thiolase-like superfamily. Thiolase family.</text>
</comment>
<dbReference type="OrthoDB" id="5404651at2759"/>
<protein>
    <submittedName>
        <fullName evidence="8">3-ketoacyl-CoA thiolase, mitochondrial-like</fullName>
    </submittedName>
</protein>
<dbReference type="Pfam" id="PF00108">
    <property type="entry name" value="Thiolase_N"/>
    <property type="match status" value="1"/>
</dbReference>
<evidence type="ECO:0000313" key="8">
    <source>
        <dbReference type="RefSeq" id="XP_028032255.1"/>
    </source>
</evidence>
<dbReference type="KEGG" id="bman:114244590"/>
<accession>A0A6J2JRT6</accession>
<dbReference type="AlphaFoldDB" id="A0A6J2JRT6"/>
<evidence type="ECO:0000256" key="3">
    <source>
        <dbReference type="ARBA" id="ARBA00023315"/>
    </source>
</evidence>
<evidence type="ECO:0000256" key="4">
    <source>
        <dbReference type="RuleBase" id="RU003557"/>
    </source>
</evidence>
<dbReference type="GeneID" id="114244590"/>
<name>A0A6J2JRT6_BOMMA</name>
<reference evidence="8" key="1">
    <citation type="submission" date="2025-08" db="UniProtKB">
        <authorList>
            <consortium name="RefSeq"/>
        </authorList>
    </citation>
    <scope>IDENTIFICATION</scope>
    <source>
        <tissue evidence="8">Silk gland</tissue>
    </source>
</reference>
<dbReference type="Proteomes" id="UP000504629">
    <property type="component" value="Unplaced"/>
</dbReference>
<dbReference type="InterPro" id="IPR016039">
    <property type="entry name" value="Thiolase-like"/>
</dbReference>
<dbReference type="Pfam" id="PF02803">
    <property type="entry name" value="Thiolase_C"/>
    <property type="match status" value="1"/>
</dbReference>
<dbReference type="Gene3D" id="3.40.47.10">
    <property type="match status" value="2"/>
</dbReference>
<dbReference type="InterPro" id="IPR020615">
    <property type="entry name" value="Thiolase_acyl_enz_int_AS"/>
</dbReference>
<dbReference type="CDD" id="cd00751">
    <property type="entry name" value="thiolase"/>
    <property type="match status" value="1"/>
</dbReference>
<dbReference type="SUPFAM" id="SSF53901">
    <property type="entry name" value="Thiolase-like"/>
    <property type="match status" value="2"/>
</dbReference>
<evidence type="ECO:0000259" key="6">
    <source>
        <dbReference type="Pfam" id="PF02803"/>
    </source>
</evidence>
<evidence type="ECO:0000256" key="2">
    <source>
        <dbReference type="ARBA" id="ARBA00022679"/>
    </source>
</evidence>
<dbReference type="RefSeq" id="XP_028032255.1">
    <property type="nucleotide sequence ID" value="XM_028176454.1"/>
</dbReference>
<dbReference type="PANTHER" id="PTHR18919:SF107">
    <property type="entry name" value="ACETYL-COA ACETYLTRANSFERASE, CYTOSOLIC"/>
    <property type="match status" value="1"/>
</dbReference>
<gene>
    <name evidence="8" type="primary">LOC114244590</name>
</gene>
<dbReference type="InterPro" id="IPR020616">
    <property type="entry name" value="Thiolase_N"/>
</dbReference>